<feature type="domain" description="PHD-type" evidence="12">
    <location>
        <begin position="636"/>
        <end position="687"/>
    </location>
</feature>
<dbReference type="PROSITE" id="PS51542">
    <property type="entry name" value="FYRN"/>
    <property type="match status" value="1"/>
</dbReference>
<gene>
    <name evidence="17" type="ORF">RJ641_021708</name>
</gene>
<dbReference type="Pfam" id="PF13832">
    <property type="entry name" value="zf-HC5HC2H_2"/>
    <property type="match status" value="1"/>
</dbReference>
<evidence type="ECO:0008006" key="19">
    <source>
        <dbReference type="Google" id="ProtNLM"/>
    </source>
</evidence>
<dbReference type="InterPro" id="IPR011011">
    <property type="entry name" value="Znf_FYVE_PHD"/>
</dbReference>
<feature type="region of interest" description="Disordered" evidence="11">
    <location>
        <begin position="844"/>
        <end position="865"/>
    </location>
</feature>
<evidence type="ECO:0000256" key="1">
    <source>
        <dbReference type="ARBA" id="ARBA00004123"/>
    </source>
</evidence>
<evidence type="ECO:0000256" key="8">
    <source>
        <dbReference type="ARBA" id="ARBA00022853"/>
    </source>
</evidence>
<dbReference type="Pfam" id="PF00855">
    <property type="entry name" value="PWWP"/>
    <property type="match status" value="1"/>
</dbReference>
<dbReference type="PROSITE" id="PS50868">
    <property type="entry name" value="POST_SET"/>
    <property type="match status" value="1"/>
</dbReference>
<dbReference type="EMBL" id="JBAMMX010000026">
    <property type="protein sequence ID" value="KAK6914387.1"/>
    <property type="molecule type" value="Genomic_DNA"/>
</dbReference>
<dbReference type="InterPro" id="IPR050701">
    <property type="entry name" value="Histone_Mod_Regulator"/>
</dbReference>
<dbReference type="SMART" id="SM00249">
    <property type="entry name" value="PHD"/>
    <property type="match status" value="2"/>
</dbReference>
<dbReference type="PROSITE" id="PS01359">
    <property type="entry name" value="ZF_PHD_1"/>
    <property type="match status" value="1"/>
</dbReference>
<dbReference type="Gene3D" id="2.170.270.10">
    <property type="entry name" value="SET domain"/>
    <property type="match status" value="1"/>
</dbReference>
<name>A0AAN8YVK0_9MAGN</name>
<dbReference type="Pfam" id="PF05964">
    <property type="entry name" value="FYRN"/>
    <property type="match status" value="1"/>
</dbReference>
<dbReference type="PROSITE" id="PS50280">
    <property type="entry name" value="SET"/>
    <property type="match status" value="1"/>
</dbReference>
<dbReference type="SMART" id="SM00293">
    <property type="entry name" value="PWWP"/>
    <property type="match status" value="1"/>
</dbReference>
<dbReference type="InterPro" id="IPR046341">
    <property type="entry name" value="SET_dom_sf"/>
</dbReference>
<dbReference type="SUPFAM" id="SSF63748">
    <property type="entry name" value="Tudor/PWWP/MBT"/>
    <property type="match status" value="1"/>
</dbReference>
<dbReference type="PROSITE" id="PS51543">
    <property type="entry name" value="FYRC"/>
    <property type="match status" value="1"/>
</dbReference>
<dbReference type="Gene3D" id="2.30.30.140">
    <property type="match status" value="2"/>
</dbReference>
<dbReference type="CDD" id="cd15662">
    <property type="entry name" value="ePHD_ATX1_2_like"/>
    <property type="match status" value="1"/>
</dbReference>
<feature type="region of interest" description="Disordered" evidence="11">
    <location>
        <begin position="161"/>
        <end position="181"/>
    </location>
</feature>
<evidence type="ECO:0000313" key="17">
    <source>
        <dbReference type="EMBL" id="KAK6914387.1"/>
    </source>
</evidence>
<feature type="domain" description="SET" evidence="13">
    <location>
        <begin position="946"/>
        <end position="1064"/>
    </location>
</feature>
<dbReference type="InterPro" id="IPR003889">
    <property type="entry name" value="FYrich_C"/>
</dbReference>
<dbReference type="Gene3D" id="3.30.160.360">
    <property type="match status" value="1"/>
</dbReference>
<evidence type="ECO:0000313" key="18">
    <source>
        <dbReference type="Proteomes" id="UP001370490"/>
    </source>
</evidence>
<feature type="compositionally biased region" description="Polar residues" evidence="11">
    <location>
        <begin position="844"/>
        <end position="853"/>
    </location>
</feature>
<keyword evidence="8" id="KW-0156">Chromatin regulator</keyword>
<dbReference type="FunFam" id="3.30.40.10:FF:000293">
    <property type="entry name" value="Histone-lysine N-methyltransferase"/>
    <property type="match status" value="1"/>
</dbReference>
<feature type="compositionally biased region" description="Polar residues" evidence="11">
    <location>
        <begin position="900"/>
        <end position="912"/>
    </location>
</feature>
<comment type="caution">
    <text evidence="17">The sequence shown here is derived from an EMBL/GenBank/DDBJ whole genome shotgun (WGS) entry which is preliminary data.</text>
</comment>
<dbReference type="Pfam" id="PF21743">
    <property type="entry name" value="PTM_DIR17_Tudor"/>
    <property type="match status" value="1"/>
</dbReference>
<dbReference type="SMART" id="SM00542">
    <property type="entry name" value="FYRC"/>
    <property type="match status" value="1"/>
</dbReference>
<feature type="region of interest" description="Disordered" evidence="11">
    <location>
        <begin position="892"/>
        <end position="912"/>
    </location>
</feature>
<dbReference type="Proteomes" id="UP001370490">
    <property type="component" value="Unassembled WGS sequence"/>
</dbReference>
<dbReference type="InterPro" id="IPR000313">
    <property type="entry name" value="PWWP_dom"/>
</dbReference>
<keyword evidence="4" id="KW-0949">S-adenosyl-L-methionine</keyword>
<dbReference type="GO" id="GO:0008168">
    <property type="term" value="F:methyltransferase activity"/>
    <property type="evidence" value="ECO:0007669"/>
    <property type="project" value="UniProtKB-KW"/>
</dbReference>
<evidence type="ECO:0000256" key="2">
    <source>
        <dbReference type="ARBA" id="ARBA00022603"/>
    </source>
</evidence>
<dbReference type="InterPro" id="IPR003888">
    <property type="entry name" value="FYrich_N"/>
</dbReference>
<dbReference type="InterPro" id="IPR013083">
    <property type="entry name" value="Znf_RING/FYVE/PHD"/>
</dbReference>
<keyword evidence="7" id="KW-0862">Zinc</keyword>
<dbReference type="GO" id="GO:0006357">
    <property type="term" value="P:regulation of transcription by RNA polymerase II"/>
    <property type="evidence" value="ECO:0007669"/>
    <property type="project" value="TreeGrafter"/>
</dbReference>
<dbReference type="InterPro" id="IPR003616">
    <property type="entry name" value="Post-SET_dom"/>
</dbReference>
<organism evidence="17 18">
    <name type="scientific">Dillenia turbinata</name>
    <dbReference type="NCBI Taxonomy" id="194707"/>
    <lineage>
        <taxon>Eukaryota</taxon>
        <taxon>Viridiplantae</taxon>
        <taxon>Streptophyta</taxon>
        <taxon>Embryophyta</taxon>
        <taxon>Tracheophyta</taxon>
        <taxon>Spermatophyta</taxon>
        <taxon>Magnoliopsida</taxon>
        <taxon>eudicotyledons</taxon>
        <taxon>Gunneridae</taxon>
        <taxon>Pentapetalae</taxon>
        <taxon>Dilleniales</taxon>
        <taxon>Dilleniaceae</taxon>
        <taxon>Dillenia</taxon>
    </lineage>
</organism>
<feature type="domain" description="PWWP" evidence="14">
    <location>
        <begin position="300"/>
        <end position="363"/>
    </location>
</feature>
<evidence type="ECO:0000259" key="14">
    <source>
        <dbReference type="PROSITE" id="PS50812"/>
    </source>
</evidence>
<evidence type="ECO:0000256" key="5">
    <source>
        <dbReference type="ARBA" id="ARBA00022723"/>
    </source>
</evidence>
<dbReference type="PROSITE" id="PS51805">
    <property type="entry name" value="EPHD"/>
    <property type="match status" value="1"/>
</dbReference>
<dbReference type="GO" id="GO:0032259">
    <property type="term" value="P:methylation"/>
    <property type="evidence" value="ECO:0007669"/>
    <property type="project" value="UniProtKB-KW"/>
</dbReference>
<accession>A0AAN8YVK0</accession>
<dbReference type="CDD" id="cd20142">
    <property type="entry name" value="PWWP_AtATX1-like"/>
    <property type="match status" value="1"/>
</dbReference>
<dbReference type="Pfam" id="PF00856">
    <property type="entry name" value="SET"/>
    <property type="match status" value="1"/>
</dbReference>
<evidence type="ECO:0000256" key="3">
    <source>
        <dbReference type="ARBA" id="ARBA00022679"/>
    </source>
</evidence>
<dbReference type="GO" id="GO:0140993">
    <property type="term" value="F:histone modifying activity"/>
    <property type="evidence" value="ECO:0007669"/>
    <property type="project" value="UniProtKB-ARBA"/>
</dbReference>
<keyword evidence="3" id="KW-0808">Transferase</keyword>
<dbReference type="SMART" id="SM00317">
    <property type="entry name" value="SET"/>
    <property type="match status" value="1"/>
</dbReference>
<reference evidence="17 18" key="1">
    <citation type="submission" date="2023-12" db="EMBL/GenBank/DDBJ databases">
        <title>A high-quality genome assembly for Dillenia turbinata (Dilleniales).</title>
        <authorList>
            <person name="Chanderbali A."/>
        </authorList>
    </citation>
    <scope>NUCLEOTIDE SEQUENCE [LARGE SCALE GENOMIC DNA]</scope>
    <source>
        <strain evidence="17">LSX21</strain>
        <tissue evidence="17">Leaf</tissue>
    </source>
</reference>
<evidence type="ECO:0000259" key="13">
    <source>
        <dbReference type="PROSITE" id="PS50280"/>
    </source>
</evidence>
<dbReference type="InterPro" id="IPR019786">
    <property type="entry name" value="Zinc_finger_PHD-type_CS"/>
</dbReference>
<dbReference type="SUPFAM" id="SSF82199">
    <property type="entry name" value="SET domain"/>
    <property type="match status" value="1"/>
</dbReference>
<evidence type="ECO:0000259" key="12">
    <source>
        <dbReference type="PROSITE" id="PS50016"/>
    </source>
</evidence>
<keyword evidence="2" id="KW-0489">Methyltransferase</keyword>
<dbReference type="GO" id="GO:0000785">
    <property type="term" value="C:chromatin"/>
    <property type="evidence" value="ECO:0007669"/>
    <property type="project" value="TreeGrafter"/>
</dbReference>
<sequence>MAFHQGGGEDEDAATGAGTPKRFLSLHHVYSATSPCVNAIGSSNAISIKIKARKHFPLDPSMNSPPSPPPPPPVIHVYSRRPKRSRDEPSFFDTIRRSSESQLLPVKSEQFDESFDAVADGEESAKKRRRISGNCELSRLGVCKSSVLRALEGPRLRDCRNKKSNADCSGRKRKRSPNSENVVSSSAKRWVRLCFEDADPHKFVGLQCKASVFWPLDDDWYSGRVAGYNSKANQHQVKYDDGDQEDLIISNEKIKFHISKDEVESLNLNYSIKGTNNDGFDYSEMAILAASLDSCQDLGPGDVIWGKLTGHAMWPAIVVDESVIGDHTSLKSVSGSRYFLVQFFGTHDFARLKGKQVIPFLRGLLSNFHDKCRKSLFFKGLEEAKGYLNEQKLPDGMLLLQNVSKADDHGTASGEEDQTSIDSGEDCSDEVTHETRGGMRALTFESGDLQIIKLGKVVRDSNHFRHGNFIWPEGYTALRKFISLTGGHLGARTLYKMQVLRDVELRYRPLFRVTTDNGEQFEASTPSGCWDKIYQRIGKLQRITSDAYNAEYGKEINYGTGSDMFGLSIPEVMKLIKGPHEACLAVIYLVLSNPSFLLAPESSCGLSSKLSCKSSFRTYRDMPAGFRAVRVDWKDLDKCNVCHMDEEYENNLFLQCDKCRMMVHARCYGEIEPVNGVLWFCNLCREGAPNPSPCCCLCPVLGGAMKPTTDGRWAHLACAIWIPETCLSDIKRMEPIDGLSRINKDRWKLLCSICGVSYGACIQCSNNTCRVAYHPLCARAAGYCVELEDEDRLHLAGVDDEDNGDDDQCIRLLSFCKKHRQPSNERSAADERIPLGAQHCSNYIPPSNPSGSARTEPYNHLGRRGRKEPEALAAASSKRLFVENCSYLVGGHSQHKTTAKESSSGENPGSKLSSTLQKLKFVPLDAPAGVLSMTQKYAEMRNTFRKRLTFGKSGIHGFGIFAKHQHRAGDMVIEYTGELVRPSIADRRESLIYNSLVGAGTYMFRIDDERVIDATRAGSIAHLINHSCEPNCYSRVISVDGDEHIIIFAKRDIKQWEELTYDYRFFSIDERLACYCGFPRCRGVVNDTETEEQLARLYAPRSELINWEGE</sequence>
<keyword evidence="5" id="KW-0479">Metal-binding</keyword>
<evidence type="ECO:0000256" key="6">
    <source>
        <dbReference type="ARBA" id="ARBA00022771"/>
    </source>
</evidence>
<dbReference type="GO" id="GO:0048188">
    <property type="term" value="C:Set1C/COMPASS complex"/>
    <property type="evidence" value="ECO:0007669"/>
    <property type="project" value="UniProtKB-ARBA"/>
</dbReference>
<dbReference type="AlphaFoldDB" id="A0AAN8YVK0"/>
<dbReference type="PROSITE" id="PS50016">
    <property type="entry name" value="ZF_PHD_2"/>
    <property type="match status" value="1"/>
</dbReference>
<proteinExistence type="predicted"/>
<keyword evidence="18" id="KW-1185">Reference proteome</keyword>
<feature type="domain" description="Post-SET" evidence="15">
    <location>
        <begin position="1070"/>
        <end position="1086"/>
    </location>
</feature>
<dbReference type="CDD" id="cd15494">
    <property type="entry name" value="PHD_ATX1_2_like"/>
    <property type="match status" value="1"/>
</dbReference>
<evidence type="ECO:0000256" key="7">
    <source>
        <dbReference type="ARBA" id="ARBA00022833"/>
    </source>
</evidence>
<evidence type="ECO:0000256" key="9">
    <source>
        <dbReference type="ARBA" id="ARBA00023242"/>
    </source>
</evidence>
<dbReference type="InterPro" id="IPR034732">
    <property type="entry name" value="EPHD"/>
</dbReference>
<dbReference type="InterPro" id="IPR001965">
    <property type="entry name" value="Znf_PHD"/>
</dbReference>
<feature type="domain" description="PHD-type" evidence="16">
    <location>
        <begin position="692"/>
        <end position="820"/>
    </location>
</feature>
<evidence type="ECO:0000256" key="10">
    <source>
        <dbReference type="PROSITE-ProRule" id="PRU00146"/>
    </source>
</evidence>
<dbReference type="InterPro" id="IPR001214">
    <property type="entry name" value="SET_dom"/>
</dbReference>
<dbReference type="InterPro" id="IPR041956">
    <property type="entry name" value="ATX1/2_ePHD"/>
</dbReference>
<comment type="subcellular location">
    <subcellularLocation>
        <location evidence="1">Nucleus</location>
    </subcellularLocation>
</comment>
<feature type="region of interest" description="Disordered" evidence="11">
    <location>
        <begin position="407"/>
        <end position="432"/>
    </location>
</feature>
<dbReference type="GO" id="GO:0048731">
    <property type="term" value="P:system development"/>
    <property type="evidence" value="ECO:0007669"/>
    <property type="project" value="UniProtKB-ARBA"/>
</dbReference>
<dbReference type="CDD" id="cd10518">
    <property type="entry name" value="SET_SETD1-like"/>
    <property type="match status" value="1"/>
</dbReference>
<evidence type="ECO:0000256" key="11">
    <source>
        <dbReference type="SAM" id="MobiDB-lite"/>
    </source>
</evidence>
<evidence type="ECO:0000259" key="15">
    <source>
        <dbReference type="PROSITE" id="PS50868"/>
    </source>
</evidence>
<feature type="compositionally biased region" description="Acidic residues" evidence="11">
    <location>
        <begin position="414"/>
        <end position="429"/>
    </location>
</feature>
<dbReference type="InterPro" id="IPR047365">
    <property type="entry name" value="Tudor_AtPTM-like"/>
</dbReference>
<dbReference type="Gene3D" id="3.30.40.10">
    <property type="entry name" value="Zinc/RING finger domain, C3HC4 (zinc finger)"/>
    <property type="match status" value="2"/>
</dbReference>
<keyword evidence="6 10" id="KW-0863">Zinc-finger</keyword>
<dbReference type="PANTHER" id="PTHR13793">
    <property type="entry name" value="PHD FINGER PROTEINS"/>
    <property type="match status" value="1"/>
</dbReference>
<dbReference type="GO" id="GO:0008270">
    <property type="term" value="F:zinc ion binding"/>
    <property type="evidence" value="ECO:0007669"/>
    <property type="project" value="UniProtKB-KW"/>
</dbReference>
<dbReference type="CDD" id="cd20404">
    <property type="entry name" value="Tudor_Agenet_AtEML-like"/>
    <property type="match status" value="1"/>
</dbReference>
<evidence type="ECO:0000256" key="4">
    <source>
        <dbReference type="ARBA" id="ARBA00022691"/>
    </source>
</evidence>
<dbReference type="PANTHER" id="PTHR13793:SF140">
    <property type="entry name" value="HISTONE-LYSINE N-METHYLTRANSFERASE ATX2"/>
    <property type="match status" value="1"/>
</dbReference>
<protein>
    <recommendedName>
        <fullName evidence="19">Histone-lysine N-methyltransferase ATX2</fullName>
    </recommendedName>
</protein>
<evidence type="ECO:0000259" key="16">
    <source>
        <dbReference type="PROSITE" id="PS51805"/>
    </source>
</evidence>
<dbReference type="InterPro" id="IPR042010">
    <property type="entry name" value="ATX1/2_PHD"/>
</dbReference>
<dbReference type="Pfam" id="PF05965">
    <property type="entry name" value="FYRC"/>
    <property type="match status" value="1"/>
</dbReference>
<dbReference type="InterPro" id="IPR019787">
    <property type="entry name" value="Znf_PHD-finger"/>
</dbReference>
<dbReference type="PROSITE" id="PS50812">
    <property type="entry name" value="PWWP"/>
    <property type="match status" value="1"/>
</dbReference>
<dbReference type="SUPFAM" id="SSF57903">
    <property type="entry name" value="FYVE/PHD zinc finger"/>
    <property type="match status" value="1"/>
</dbReference>
<keyword evidence="9" id="KW-0539">Nucleus</keyword>